<dbReference type="GO" id="GO:0006313">
    <property type="term" value="P:DNA transposition"/>
    <property type="evidence" value="ECO:0007669"/>
    <property type="project" value="InterPro"/>
</dbReference>
<dbReference type="EMBL" id="JASZ02000010">
    <property type="protein sequence ID" value="OWK98453.1"/>
    <property type="molecule type" value="Genomic_DNA"/>
</dbReference>
<evidence type="ECO:0000313" key="2">
    <source>
        <dbReference type="EMBL" id="OWK98453.1"/>
    </source>
</evidence>
<dbReference type="GO" id="GO:0004803">
    <property type="term" value="F:transposase activity"/>
    <property type="evidence" value="ECO:0007669"/>
    <property type="project" value="InterPro"/>
</dbReference>
<organism evidence="2 3">
    <name type="scientific">Kaistella haifensis DSM 19056</name>
    <dbReference type="NCBI Taxonomy" id="1450526"/>
    <lineage>
        <taxon>Bacteria</taxon>
        <taxon>Pseudomonadati</taxon>
        <taxon>Bacteroidota</taxon>
        <taxon>Flavobacteriia</taxon>
        <taxon>Flavobacteriales</taxon>
        <taxon>Weeksellaceae</taxon>
        <taxon>Chryseobacterium group</taxon>
        <taxon>Kaistella</taxon>
    </lineage>
</organism>
<feature type="domain" description="Transposase IS4-like" evidence="1">
    <location>
        <begin position="100"/>
        <end position="183"/>
    </location>
</feature>
<keyword evidence="3" id="KW-1185">Reference proteome</keyword>
<accession>A0A246B9T2</accession>
<name>A0A246B9T2_9FLAO</name>
<dbReference type="GO" id="GO:0003677">
    <property type="term" value="F:DNA binding"/>
    <property type="evidence" value="ECO:0007669"/>
    <property type="project" value="InterPro"/>
</dbReference>
<dbReference type="Proteomes" id="UP000197587">
    <property type="component" value="Unassembled WGS sequence"/>
</dbReference>
<proteinExistence type="predicted"/>
<protein>
    <recommendedName>
        <fullName evidence="1">Transposase IS4-like domain-containing protein</fullName>
    </recommendedName>
</protein>
<dbReference type="InterPro" id="IPR002559">
    <property type="entry name" value="Transposase_11"/>
</dbReference>
<sequence>MNNLDAIYDFILNELRKLTLNENLYFKPIKPKLSDLELIAINISAEYLSLDSEYQLFRYLSNSKLKGMIERSVYNRRKRKLFLHMENIRKIMVDRFHDIESIFIVDSMLLEICKNARANRSKICKEDEFSFPSKGYCASQSSYYYGYKLHAICSVSGIFQSFDISTASIHDIHFLQDIKHQINNCPRCRTIASCDPF</sequence>
<dbReference type="RefSeq" id="WP_088263897.1">
    <property type="nucleotide sequence ID" value="NZ_JASZ02000010.1"/>
</dbReference>
<evidence type="ECO:0000259" key="1">
    <source>
        <dbReference type="Pfam" id="PF01609"/>
    </source>
</evidence>
<dbReference type="NCBIfam" id="NF033520">
    <property type="entry name" value="transpos_IS982"/>
    <property type="match status" value="1"/>
</dbReference>
<reference evidence="2 3" key="1">
    <citation type="submission" date="2017-05" db="EMBL/GenBank/DDBJ databases">
        <title>Genome of Chryseobacterium haifense.</title>
        <authorList>
            <person name="Newman J.D."/>
        </authorList>
    </citation>
    <scope>NUCLEOTIDE SEQUENCE [LARGE SCALE GENOMIC DNA]</scope>
    <source>
        <strain evidence="2 3">DSM 19056</strain>
    </source>
</reference>
<gene>
    <name evidence="2" type="ORF">AP75_06340</name>
</gene>
<dbReference type="Pfam" id="PF01609">
    <property type="entry name" value="DDE_Tnp_1"/>
    <property type="match status" value="1"/>
</dbReference>
<comment type="caution">
    <text evidence="2">The sequence shown here is derived from an EMBL/GenBank/DDBJ whole genome shotgun (WGS) entry which is preliminary data.</text>
</comment>
<dbReference type="AlphaFoldDB" id="A0A246B9T2"/>
<evidence type="ECO:0000313" key="3">
    <source>
        <dbReference type="Proteomes" id="UP000197587"/>
    </source>
</evidence>